<dbReference type="GO" id="GO:0008299">
    <property type="term" value="P:isoprenoid biosynthetic process"/>
    <property type="evidence" value="ECO:0007669"/>
    <property type="project" value="UniProtKB-KW"/>
</dbReference>
<protein>
    <submittedName>
        <fullName evidence="4">3-ketoacyl-CoA thiolase/acetyl-CoA acetyltransferase</fullName>
        <ecNumber evidence="4">2.3.1.16</ecNumber>
    </submittedName>
</protein>
<dbReference type="EC" id="2.3.1.16" evidence="4"/>
<keyword evidence="5" id="KW-1185">Reference proteome</keyword>
<dbReference type="PANTHER" id="PTHR42870:SF6">
    <property type="entry name" value="ACETYL-COA C-ACYLTRANSFERASE"/>
    <property type="match status" value="1"/>
</dbReference>
<keyword evidence="1" id="KW-0414">Isoprene biosynthesis</keyword>
<evidence type="ECO:0000313" key="4">
    <source>
        <dbReference type="EMBL" id="ABK77220.1"/>
    </source>
</evidence>
<dbReference type="Gene3D" id="3.40.47.10">
    <property type="match status" value="1"/>
</dbReference>
<proteinExistence type="predicted"/>
<evidence type="ECO:0000256" key="1">
    <source>
        <dbReference type="ARBA" id="ARBA00023229"/>
    </source>
</evidence>
<dbReference type="PIRSF" id="PIRSF000429">
    <property type="entry name" value="Ac-CoA_Ac_transf"/>
    <property type="match status" value="1"/>
</dbReference>
<keyword evidence="4" id="KW-0808">Transferase</keyword>
<dbReference type="InterPro" id="IPR020616">
    <property type="entry name" value="Thiolase_N"/>
</dbReference>
<dbReference type="InterPro" id="IPR016039">
    <property type="entry name" value="Thiolase-like"/>
</dbReference>
<evidence type="ECO:0000313" key="5">
    <source>
        <dbReference type="Proteomes" id="UP000000758"/>
    </source>
</evidence>
<keyword evidence="4" id="KW-0012">Acyltransferase</keyword>
<dbReference type="CDD" id="cd00829">
    <property type="entry name" value="SCP-x_thiolase"/>
    <property type="match status" value="1"/>
</dbReference>
<dbReference type="AlphaFoldDB" id="A0RV53"/>
<name>A0RV53_CENSY</name>
<dbReference type="HOGENOM" id="CLU_035425_4_0_2"/>
<dbReference type="InterPro" id="IPR055140">
    <property type="entry name" value="Thiolase_C_2"/>
</dbReference>
<evidence type="ECO:0000259" key="3">
    <source>
        <dbReference type="Pfam" id="PF22691"/>
    </source>
</evidence>
<dbReference type="Pfam" id="PF22691">
    <property type="entry name" value="Thiolase_C_1"/>
    <property type="match status" value="1"/>
</dbReference>
<dbReference type="EMBL" id="DP000238">
    <property type="protein sequence ID" value="ABK77220.1"/>
    <property type="molecule type" value="Genomic_DNA"/>
</dbReference>
<gene>
    <name evidence="4" type="ordered locus">CENSYa_0587</name>
</gene>
<dbReference type="PANTHER" id="PTHR42870">
    <property type="entry name" value="ACETYL-COA C-ACETYLTRANSFERASE"/>
    <property type="match status" value="1"/>
</dbReference>
<organism evidence="4 5">
    <name type="scientific">Cenarchaeum symbiosum (strain A)</name>
    <dbReference type="NCBI Taxonomy" id="414004"/>
    <lineage>
        <taxon>Archaea</taxon>
        <taxon>Nitrososphaerota</taxon>
        <taxon>Candidatus Cenarchaeales</taxon>
        <taxon>Candidatus Cenarchaeaceae</taxon>
        <taxon>Candidatus Cenarchaeum</taxon>
    </lineage>
</organism>
<dbReference type="STRING" id="414004.CENSYa_0587"/>
<accession>A0RV53</accession>
<dbReference type="PATRIC" id="fig|414004.10.peg.538"/>
<dbReference type="SUPFAM" id="SSF53901">
    <property type="entry name" value="Thiolase-like"/>
    <property type="match status" value="2"/>
</dbReference>
<dbReference type="InterPro" id="IPR002155">
    <property type="entry name" value="Thiolase"/>
</dbReference>
<feature type="domain" description="Thiolase N-terminal" evidence="2">
    <location>
        <begin position="9"/>
        <end position="108"/>
    </location>
</feature>
<dbReference type="EnsemblBacteria" id="ABK77220">
    <property type="protein sequence ID" value="ABK77220"/>
    <property type="gene ID" value="CENSYa_0587"/>
</dbReference>
<evidence type="ECO:0000259" key="2">
    <source>
        <dbReference type="Pfam" id="PF00108"/>
    </source>
</evidence>
<dbReference type="KEGG" id="csy:CENSYa_0587"/>
<feature type="domain" description="Thiolase C-terminal" evidence="3">
    <location>
        <begin position="228"/>
        <end position="366"/>
    </location>
</feature>
<sequence>MRPVFAVGTGGTKFGLQDVPVEESLLEASAELFLGTDIQRESVDAVIASTNDNSKYLGAILAEKCGITPRIAHTVESLCSSGTSAIVSGVSYIASGMAEVVLVAGAEKSKSPGGILEWDQSRGGYPEPVFWASLFAGAYKREHGASAEDLAAVAAKNHRNAASNPRACSAMDITIQDVLESRSITDDLKLYECSRECSGGAAILLASKDAARGQEAPVRISGIGQRTVSASLSGAGPLVHMESTAMAAADALAASNRSAKEIDVMELHDAFGICEPMALEGIGIAGKGRGAAFCSKLYETGDNFVNPRGGLIGAGHPLGATGIAQANEIVMQLQGAAKGRQVEGAAAGLVHNMSAAATSSTVLVMEA</sequence>
<dbReference type="GO" id="GO:0003988">
    <property type="term" value="F:acetyl-CoA C-acyltransferase activity"/>
    <property type="evidence" value="ECO:0007669"/>
    <property type="project" value="UniProtKB-EC"/>
</dbReference>
<dbReference type="Pfam" id="PF00108">
    <property type="entry name" value="Thiolase_N"/>
    <property type="match status" value="1"/>
</dbReference>
<reference evidence="4 5" key="1">
    <citation type="journal article" date="2006" name="Proc. Natl. Acad. Sci. U.S.A.">
        <title>Genomic analysis of the uncultivated marine crenarchaeote Cenarchaeum symbiosum.</title>
        <authorList>
            <person name="Hallam S.J."/>
            <person name="Konstantinidis K.T."/>
            <person name="Putnam N."/>
            <person name="Schleper C."/>
            <person name="Watanabe Y."/>
            <person name="Sugahara J."/>
            <person name="Preston C."/>
            <person name="de la Torre J."/>
            <person name="Richardson P.M."/>
            <person name="DeLong E.F."/>
        </authorList>
    </citation>
    <scope>NUCLEOTIDE SEQUENCE [LARGE SCALE GENOMIC DNA]</scope>
    <source>
        <strain evidence="5">A</strain>
    </source>
</reference>
<dbReference type="Proteomes" id="UP000000758">
    <property type="component" value="Chromosome"/>
</dbReference>